<evidence type="ECO:0000256" key="1">
    <source>
        <dbReference type="SAM" id="MobiDB-lite"/>
    </source>
</evidence>
<feature type="compositionally biased region" description="Basic and acidic residues" evidence="1">
    <location>
        <begin position="1"/>
        <end position="16"/>
    </location>
</feature>
<dbReference type="Proteomes" id="UP001066276">
    <property type="component" value="Chromosome 4_1"/>
</dbReference>
<protein>
    <submittedName>
        <fullName evidence="2">Uncharacterized protein</fullName>
    </submittedName>
</protein>
<proteinExistence type="predicted"/>
<keyword evidence="3" id="KW-1185">Reference proteome</keyword>
<sequence length="90" mass="10404">MTFEVEQKGEIEREVDNPLIVAPEEREGPRGVRSPPDPEQDHLLHPVPEEREQRKAEMAFTLKRAKMKMEEAAAQRPAEEERESLGKEEV</sequence>
<evidence type="ECO:0000313" key="2">
    <source>
        <dbReference type="EMBL" id="KAJ1168613.1"/>
    </source>
</evidence>
<name>A0AAV7SWS2_PLEWA</name>
<evidence type="ECO:0000313" key="3">
    <source>
        <dbReference type="Proteomes" id="UP001066276"/>
    </source>
</evidence>
<feature type="region of interest" description="Disordered" evidence="1">
    <location>
        <begin position="1"/>
        <end position="53"/>
    </location>
</feature>
<dbReference type="EMBL" id="JANPWB010000007">
    <property type="protein sequence ID" value="KAJ1168613.1"/>
    <property type="molecule type" value="Genomic_DNA"/>
</dbReference>
<feature type="region of interest" description="Disordered" evidence="1">
    <location>
        <begin position="67"/>
        <end position="90"/>
    </location>
</feature>
<feature type="compositionally biased region" description="Basic and acidic residues" evidence="1">
    <location>
        <begin position="39"/>
        <end position="53"/>
    </location>
</feature>
<comment type="caution">
    <text evidence="2">The sequence shown here is derived from an EMBL/GenBank/DDBJ whole genome shotgun (WGS) entry which is preliminary data.</text>
</comment>
<reference evidence="2" key="1">
    <citation type="journal article" date="2022" name="bioRxiv">
        <title>Sequencing and chromosome-scale assembly of the giantPleurodeles waltlgenome.</title>
        <authorList>
            <person name="Brown T."/>
            <person name="Elewa A."/>
            <person name="Iarovenko S."/>
            <person name="Subramanian E."/>
            <person name="Araus A.J."/>
            <person name="Petzold A."/>
            <person name="Susuki M."/>
            <person name="Suzuki K.-i.T."/>
            <person name="Hayashi T."/>
            <person name="Toyoda A."/>
            <person name="Oliveira C."/>
            <person name="Osipova E."/>
            <person name="Leigh N.D."/>
            <person name="Simon A."/>
            <person name="Yun M.H."/>
        </authorList>
    </citation>
    <scope>NUCLEOTIDE SEQUENCE</scope>
    <source>
        <strain evidence="2">20211129_DDA</strain>
        <tissue evidence="2">Liver</tissue>
    </source>
</reference>
<dbReference type="AlphaFoldDB" id="A0AAV7SWS2"/>
<organism evidence="2 3">
    <name type="scientific">Pleurodeles waltl</name>
    <name type="common">Iberian ribbed newt</name>
    <dbReference type="NCBI Taxonomy" id="8319"/>
    <lineage>
        <taxon>Eukaryota</taxon>
        <taxon>Metazoa</taxon>
        <taxon>Chordata</taxon>
        <taxon>Craniata</taxon>
        <taxon>Vertebrata</taxon>
        <taxon>Euteleostomi</taxon>
        <taxon>Amphibia</taxon>
        <taxon>Batrachia</taxon>
        <taxon>Caudata</taxon>
        <taxon>Salamandroidea</taxon>
        <taxon>Salamandridae</taxon>
        <taxon>Pleurodelinae</taxon>
        <taxon>Pleurodeles</taxon>
    </lineage>
</organism>
<gene>
    <name evidence="2" type="ORF">NDU88_000533</name>
</gene>
<accession>A0AAV7SWS2</accession>